<dbReference type="InterPro" id="IPR006445">
    <property type="entry name" value="Phage-assoc_HI1409"/>
</dbReference>
<feature type="region of interest" description="Disordered" evidence="1">
    <location>
        <begin position="1"/>
        <end position="23"/>
    </location>
</feature>
<evidence type="ECO:0000256" key="1">
    <source>
        <dbReference type="SAM" id="MobiDB-lite"/>
    </source>
</evidence>
<feature type="region of interest" description="Disordered" evidence="1">
    <location>
        <begin position="449"/>
        <end position="504"/>
    </location>
</feature>
<name>A0A160PLY9_9HYPH</name>
<evidence type="ECO:0000259" key="2">
    <source>
        <dbReference type="Pfam" id="PF06381"/>
    </source>
</evidence>
<dbReference type="OrthoDB" id="7491028at2"/>
<feature type="domain" description="Anti-CBASS protein Acb1-like N-terminal" evidence="2">
    <location>
        <begin position="59"/>
        <end position="418"/>
    </location>
</feature>
<protein>
    <submittedName>
        <fullName evidence="3">Putative bacteriophage protein</fullName>
    </submittedName>
</protein>
<proteinExistence type="predicted"/>
<dbReference type="InterPro" id="IPR024459">
    <property type="entry name" value="Acb1-like_N"/>
</dbReference>
<reference evidence="3 4" key="1">
    <citation type="journal article" date="2016" name="Genome Announc.">
        <title>Complete Genome Sequence of Methylobacterium populi P-1M, Isolated from Pink-Pigmented Household Biofilm.</title>
        <authorList>
            <person name="Morohoshi T."/>
            <person name="Ikeda T."/>
        </authorList>
    </citation>
    <scope>NUCLEOTIDE SEQUENCE [LARGE SCALE GENOMIC DNA]</scope>
    <source>
        <strain evidence="3 4">P-1M</strain>
    </source>
</reference>
<gene>
    <name evidence="3" type="ORF">MPPM_4796</name>
</gene>
<dbReference type="EMBL" id="AP014809">
    <property type="protein sequence ID" value="BAU93401.1"/>
    <property type="molecule type" value="Genomic_DNA"/>
</dbReference>
<accession>A0A160PLY9</accession>
<dbReference type="Proteomes" id="UP000218288">
    <property type="component" value="Chromosome"/>
</dbReference>
<sequence>MTEEITKPRVRVPAGVRRTTDARTTDSFQNFEAALGLGADNQMSSSRYGITPLTRNRAELEAMYRSSWIVRQAVSVPADDMTRAGIEFYGLGENSESQERNPLVLQNALDRLDVWGKLASTIRWARLYGGALAVILIEGQDLTTPLDPATITKGQFKGLLPIDRWALTPSTETVTELGPDFGRPVGYAVIAGQSSGAAVGGRWIHHTRVVRLEGNDLPYYQRQAEMGWGMSVVETFHDRLVAFDSTTLGMAQMVYKAHLRILKMKDLRKNIATGGKPFAAALTQVELIRRFQTNEGLTLLDSEDDFSALSYNFSGLSDVMVQMAQQIAGAIDMPIVKLFGMSPAGFSTGESDLRSYNDNIHLSQERDLRRPLEVIAHITFRSEYGEAPPSTFGFRFASLYGLNDKEKAEIAVQVATALSTAEGTAALKPSIILRELKRSSETTGIFASVSDDDIARAEADEADTAAPPPESDEGDGAKPVSEPGEVNADPKRILSLVPRIPAAA</sequence>
<organism evidence="3 4">
    <name type="scientific">Methylorubrum populi</name>
    <dbReference type="NCBI Taxonomy" id="223967"/>
    <lineage>
        <taxon>Bacteria</taxon>
        <taxon>Pseudomonadati</taxon>
        <taxon>Pseudomonadota</taxon>
        <taxon>Alphaproteobacteria</taxon>
        <taxon>Hyphomicrobiales</taxon>
        <taxon>Methylobacteriaceae</taxon>
        <taxon>Methylorubrum</taxon>
    </lineage>
</organism>
<dbReference type="NCBIfam" id="TIGR01555">
    <property type="entry name" value="phge_rel_HI1409"/>
    <property type="match status" value="1"/>
</dbReference>
<evidence type="ECO:0000313" key="4">
    <source>
        <dbReference type="Proteomes" id="UP000218288"/>
    </source>
</evidence>
<evidence type="ECO:0000313" key="3">
    <source>
        <dbReference type="EMBL" id="BAU93401.1"/>
    </source>
</evidence>
<dbReference type="AlphaFoldDB" id="A0A160PLY9"/>
<dbReference type="Pfam" id="PF06381">
    <property type="entry name" value="Phage_portal_3"/>
    <property type="match status" value="1"/>
</dbReference>
<dbReference type="RefSeq" id="WP_096487141.1">
    <property type="nucleotide sequence ID" value="NZ_AP014809.1"/>
</dbReference>